<evidence type="ECO:0000313" key="1">
    <source>
        <dbReference type="EMBL" id="MPN47642.1"/>
    </source>
</evidence>
<dbReference type="AlphaFoldDB" id="A0A645IA15"/>
<reference evidence="1" key="1">
    <citation type="submission" date="2019-08" db="EMBL/GenBank/DDBJ databases">
        <authorList>
            <person name="Kucharzyk K."/>
            <person name="Murdoch R.W."/>
            <person name="Higgins S."/>
            <person name="Loffler F."/>
        </authorList>
    </citation>
    <scope>NUCLEOTIDE SEQUENCE</scope>
</reference>
<dbReference type="EMBL" id="VSSQ01109288">
    <property type="protein sequence ID" value="MPN47642.1"/>
    <property type="molecule type" value="Genomic_DNA"/>
</dbReference>
<proteinExistence type="predicted"/>
<accession>A0A645IA15</accession>
<protein>
    <submittedName>
        <fullName evidence="1">Uncharacterized protein</fullName>
    </submittedName>
</protein>
<organism evidence="1">
    <name type="scientific">bioreactor metagenome</name>
    <dbReference type="NCBI Taxonomy" id="1076179"/>
    <lineage>
        <taxon>unclassified sequences</taxon>
        <taxon>metagenomes</taxon>
        <taxon>ecological metagenomes</taxon>
    </lineage>
</organism>
<gene>
    <name evidence="1" type="ORF">SDC9_195245</name>
</gene>
<sequence>MVLVISDIVSVACLTFSDIFKEELTIAFVSSKLPWIIFLISEVNEFM</sequence>
<comment type="caution">
    <text evidence="1">The sequence shown here is derived from an EMBL/GenBank/DDBJ whole genome shotgun (WGS) entry which is preliminary data.</text>
</comment>
<name>A0A645IA15_9ZZZZ</name>